<dbReference type="CDD" id="cd19756">
    <property type="entry name" value="Bbox2"/>
    <property type="match status" value="1"/>
</dbReference>
<keyword evidence="1" id="KW-0862">Zinc</keyword>
<accession>A0A2C9WLI5</accession>
<dbReference type="PROSITE" id="PS50119">
    <property type="entry name" value="ZF_BBOX"/>
    <property type="match status" value="1"/>
</dbReference>
<dbReference type="PANTHER" id="PTHR31065">
    <property type="entry name" value="PLATZ TRANSCRIPTION FACTOR FAMILY PROTEIN"/>
    <property type="match status" value="1"/>
</dbReference>
<dbReference type="InterPro" id="IPR000315">
    <property type="entry name" value="Znf_B-box"/>
</dbReference>
<dbReference type="EMBL" id="CM004387">
    <property type="protein sequence ID" value="OAY60552.1"/>
    <property type="molecule type" value="Genomic_DNA"/>
</dbReference>
<dbReference type="SUPFAM" id="SSF57845">
    <property type="entry name" value="B-box zinc-binding domain"/>
    <property type="match status" value="1"/>
</dbReference>
<evidence type="ECO:0000259" key="3">
    <source>
        <dbReference type="PROSITE" id="PS50119"/>
    </source>
</evidence>
<dbReference type="GO" id="GO:0008270">
    <property type="term" value="F:zinc ion binding"/>
    <property type="evidence" value="ECO:0007669"/>
    <property type="project" value="UniProtKB-KW"/>
</dbReference>
<dbReference type="PANTHER" id="PTHR31065:SF9">
    <property type="entry name" value="TRANSCRIPTION FACTOR FAMILY PROTEIN, PUTATIVE-RELATED"/>
    <property type="match status" value="1"/>
</dbReference>
<proteinExistence type="predicted"/>
<keyword evidence="1" id="KW-0863">Zinc-finger</keyword>
<evidence type="ECO:0000256" key="2">
    <source>
        <dbReference type="SAM" id="MobiDB-lite"/>
    </source>
</evidence>
<reference evidence="4" key="1">
    <citation type="submission" date="2016-02" db="EMBL/GenBank/DDBJ databases">
        <title>WGS assembly of Manihot esculenta.</title>
        <authorList>
            <person name="Bredeson J.V."/>
            <person name="Prochnik S.E."/>
            <person name="Lyons J.B."/>
            <person name="Schmutz J."/>
            <person name="Grimwood J."/>
            <person name="Vrebalov J."/>
            <person name="Bart R.S."/>
            <person name="Amuge T."/>
            <person name="Ferguson M.E."/>
            <person name="Green R."/>
            <person name="Putnam N."/>
            <person name="Stites J."/>
            <person name="Rounsley S."/>
            <person name="Rokhsar D.S."/>
        </authorList>
    </citation>
    <scope>NUCLEOTIDE SEQUENCE [LARGE SCALE GENOMIC DNA]</scope>
    <source>
        <tissue evidence="4">Leaf</tissue>
    </source>
</reference>
<organism evidence="4">
    <name type="scientific">Manihot esculenta</name>
    <name type="common">Cassava</name>
    <name type="synonym">Jatropha manihot</name>
    <dbReference type="NCBI Taxonomy" id="3983"/>
    <lineage>
        <taxon>Eukaryota</taxon>
        <taxon>Viridiplantae</taxon>
        <taxon>Streptophyta</taxon>
        <taxon>Embryophyta</taxon>
        <taxon>Tracheophyta</taxon>
        <taxon>Spermatophyta</taxon>
        <taxon>Magnoliopsida</taxon>
        <taxon>eudicotyledons</taxon>
        <taxon>Gunneridae</taxon>
        <taxon>Pentapetalae</taxon>
        <taxon>rosids</taxon>
        <taxon>fabids</taxon>
        <taxon>Malpighiales</taxon>
        <taxon>Euphorbiaceae</taxon>
        <taxon>Crotonoideae</taxon>
        <taxon>Manihoteae</taxon>
        <taxon>Manihot</taxon>
    </lineage>
</organism>
<feature type="domain" description="B box-type" evidence="3">
    <location>
        <begin position="66"/>
        <end position="105"/>
    </location>
</feature>
<dbReference type="AlphaFoldDB" id="A0A2C9WLI5"/>
<gene>
    <name evidence="4" type="ORF">MANES_01G121200</name>
</gene>
<name>A0A2C9WLI5_MANES</name>
<keyword evidence="1" id="KW-0479">Metal-binding</keyword>
<evidence type="ECO:0000256" key="1">
    <source>
        <dbReference type="PROSITE-ProRule" id="PRU00024"/>
    </source>
</evidence>
<protein>
    <recommendedName>
        <fullName evidence="3">B box-type domain-containing protein</fullName>
    </recommendedName>
</protein>
<evidence type="ECO:0000313" key="4">
    <source>
        <dbReference type="EMBL" id="OAY60552.1"/>
    </source>
</evidence>
<feature type="region of interest" description="Disordered" evidence="2">
    <location>
        <begin position="141"/>
        <end position="160"/>
    </location>
</feature>
<sequence length="160" mass="18818">MELAFSKFRELAREMNLRVDFISALRDDDLPTTPIKVEQAPAIQRNNKRPVEWLEGFLKRSFFESCTTHPIRRNETNRYCINCNLSACQYCMSSANHRHHKILKIYRHVYKDVVSLAAMEKYIDCSQIQSLATHDYKKTQKKEENSAEEEDMGCCYKKSV</sequence>